<reference evidence="2 3" key="1">
    <citation type="submission" date="2022-12" db="EMBL/GenBank/DDBJ databases">
        <title>Chromosome-level genome assembly of true bugs.</title>
        <authorList>
            <person name="Ma L."/>
            <person name="Li H."/>
        </authorList>
    </citation>
    <scope>NUCLEOTIDE SEQUENCE [LARGE SCALE GENOMIC DNA]</scope>
    <source>
        <strain evidence="2">Lab_2022b</strain>
    </source>
</reference>
<organism evidence="2 3">
    <name type="scientific">Rhynocoris fuscipes</name>
    <dbReference type="NCBI Taxonomy" id="488301"/>
    <lineage>
        <taxon>Eukaryota</taxon>
        <taxon>Metazoa</taxon>
        <taxon>Ecdysozoa</taxon>
        <taxon>Arthropoda</taxon>
        <taxon>Hexapoda</taxon>
        <taxon>Insecta</taxon>
        <taxon>Pterygota</taxon>
        <taxon>Neoptera</taxon>
        <taxon>Paraneoptera</taxon>
        <taxon>Hemiptera</taxon>
        <taxon>Heteroptera</taxon>
        <taxon>Panheteroptera</taxon>
        <taxon>Cimicomorpha</taxon>
        <taxon>Reduviidae</taxon>
        <taxon>Harpactorinae</taxon>
        <taxon>Harpactorini</taxon>
        <taxon>Rhynocoris</taxon>
    </lineage>
</organism>
<evidence type="ECO:0000256" key="1">
    <source>
        <dbReference type="SAM" id="MobiDB-lite"/>
    </source>
</evidence>
<dbReference type="AlphaFoldDB" id="A0AAW1CG23"/>
<keyword evidence="3" id="KW-1185">Reference proteome</keyword>
<proteinExistence type="predicted"/>
<dbReference type="Proteomes" id="UP001461498">
    <property type="component" value="Unassembled WGS sequence"/>
</dbReference>
<feature type="region of interest" description="Disordered" evidence="1">
    <location>
        <begin position="1"/>
        <end position="20"/>
    </location>
</feature>
<comment type="caution">
    <text evidence="2">The sequence shown here is derived from an EMBL/GenBank/DDBJ whole genome shotgun (WGS) entry which is preliminary data.</text>
</comment>
<sequence length="379" mass="46292">MREAEEFHRGGEEKSFDISSEKPLDEPIDWTRVFTDTRVQIRSLCEKNKKKYYEETNRTFKDFYPYIYDVHNLEFTEKLYLYDRNLRKCGIFRLWIKRMENMSNFEVVAESKHKYKCEKPQLCKLKTYSIIDLKFRTLYEQRTERQVFKGFKSKRKIVWEKIPKVYRIKTFCRNDIDGEYYRNVKFLHPKNVQRVFTEAAFLFFLRCLTGMHFVGKINFNLLFINGEICPCILYISNIETINFNSNQIMIKRFLKIVKCPNGAEQRSNIILTKNGQIIYQDWSDTWLRLMLNNRAVLIDNDRPPMNPDNLVPLRERFYERRELYDFYADEYYRNLEKYRNYFNDKPDAKQIITFFVKELMLKKPHRVFDFAAKYFCELL</sequence>
<evidence type="ECO:0000313" key="2">
    <source>
        <dbReference type="EMBL" id="KAK9496820.1"/>
    </source>
</evidence>
<gene>
    <name evidence="2" type="ORF">O3M35_012949</name>
</gene>
<dbReference type="EMBL" id="JAPXFL010000051">
    <property type="protein sequence ID" value="KAK9496820.1"/>
    <property type="molecule type" value="Genomic_DNA"/>
</dbReference>
<evidence type="ECO:0000313" key="3">
    <source>
        <dbReference type="Proteomes" id="UP001461498"/>
    </source>
</evidence>
<accession>A0AAW1CG23</accession>
<name>A0AAW1CG23_9HEMI</name>
<protein>
    <submittedName>
        <fullName evidence="2">Uncharacterized protein</fullName>
    </submittedName>
</protein>